<dbReference type="Gene3D" id="3.40.1190.10">
    <property type="entry name" value="Mur-like, catalytic domain"/>
    <property type="match status" value="1"/>
</dbReference>
<dbReference type="STRING" id="573983.B0681_02755"/>
<gene>
    <name evidence="6" type="ORF">B0681_02755</name>
</gene>
<dbReference type="InterPro" id="IPR051046">
    <property type="entry name" value="MurCDEF_CellWall_CoF430Synth"/>
</dbReference>
<evidence type="ECO:0000259" key="4">
    <source>
        <dbReference type="Pfam" id="PF02875"/>
    </source>
</evidence>
<dbReference type="GO" id="GO:0005975">
    <property type="term" value="P:carbohydrate metabolic process"/>
    <property type="evidence" value="ECO:0007669"/>
    <property type="project" value="InterPro"/>
</dbReference>
<dbReference type="InterPro" id="IPR008928">
    <property type="entry name" value="6-hairpin_glycosidase_sf"/>
</dbReference>
<dbReference type="SUPFAM" id="SSF48208">
    <property type="entry name" value="Six-hairpin glycosidases"/>
    <property type="match status" value="1"/>
</dbReference>
<evidence type="ECO:0000313" key="7">
    <source>
        <dbReference type="Proteomes" id="UP000190683"/>
    </source>
</evidence>
<evidence type="ECO:0008006" key="8">
    <source>
        <dbReference type="Google" id="ProtNLM"/>
    </source>
</evidence>
<proteinExistence type="predicted"/>
<evidence type="ECO:0000313" key="6">
    <source>
        <dbReference type="EMBL" id="OOS26854.1"/>
    </source>
</evidence>
<dbReference type="PANTHER" id="PTHR43024">
    <property type="entry name" value="UDP-N-ACETYLMURAMOYL-TRIPEPTIDE--D-ALANYL-D-ALANINE LIGASE"/>
    <property type="match status" value="1"/>
</dbReference>
<dbReference type="GO" id="GO:0005524">
    <property type="term" value="F:ATP binding"/>
    <property type="evidence" value="ECO:0007669"/>
    <property type="project" value="UniProtKB-KW"/>
</dbReference>
<dbReference type="PANTHER" id="PTHR43024:SF1">
    <property type="entry name" value="UDP-N-ACETYLMURAMOYL-TRIPEPTIDE--D-ALANYL-D-ALANINE LIGASE"/>
    <property type="match status" value="1"/>
</dbReference>
<dbReference type="InterPro" id="IPR004101">
    <property type="entry name" value="Mur_ligase_C"/>
</dbReference>
<keyword evidence="2" id="KW-0547">Nucleotide-binding</keyword>
<reference evidence="6 7" key="1">
    <citation type="submission" date="2017-02" db="EMBL/GenBank/DDBJ databases">
        <title>Draft genome sequence of Moraxella porci CCUG 54912T type strain.</title>
        <authorList>
            <person name="Salva-Serra F."/>
            <person name="Engstrom-Jakobsson H."/>
            <person name="Thorell K."/>
            <person name="Jaen-Luchoro D."/>
            <person name="Gonzales-Siles L."/>
            <person name="Karlsson R."/>
            <person name="Yazdan S."/>
            <person name="Boulund F."/>
            <person name="Johnning A."/>
            <person name="Engstrand L."/>
            <person name="Kristiansson E."/>
            <person name="Moore E."/>
        </authorList>
    </citation>
    <scope>NUCLEOTIDE SEQUENCE [LARGE SCALE GENOMIC DNA]</scope>
    <source>
        <strain evidence="6 7">CCUG 54912</strain>
    </source>
</reference>
<dbReference type="RefSeq" id="WP_211271489.1">
    <property type="nucleotide sequence ID" value="NZ_MUYV01000001.1"/>
</dbReference>
<keyword evidence="7" id="KW-1185">Reference proteome</keyword>
<evidence type="ECO:0000259" key="5">
    <source>
        <dbReference type="Pfam" id="PF08245"/>
    </source>
</evidence>
<dbReference type="SUPFAM" id="SSF53623">
    <property type="entry name" value="MurD-like peptide ligases, catalytic domain"/>
    <property type="match status" value="1"/>
</dbReference>
<dbReference type="InterPro" id="IPR013221">
    <property type="entry name" value="Mur_ligase_cen"/>
</dbReference>
<dbReference type="Pfam" id="PF08245">
    <property type="entry name" value="Mur_ligase_M"/>
    <property type="match status" value="1"/>
</dbReference>
<accession>A0A1T0CWX3</accession>
<comment type="caution">
    <text evidence="6">The sequence shown here is derived from an EMBL/GenBank/DDBJ whole genome shotgun (WGS) entry which is preliminary data.</text>
</comment>
<dbReference type="InterPro" id="IPR036615">
    <property type="entry name" value="Mur_ligase_C_dom_sf"/>
</dbReference>
<organism evidence="6 7">
    <name type="scientific">Moraxella porci DSM 25326</name>
    <dbReference type="NCBI Taxonomy" id="573983"/>
    <lineage>
        <taxon>Bacteria</taxon>
        <taxon>Pseudomonadati</taxon>
        <taxon>Pseudomonadota</taxon>
        <taxon>Gammaproteobacteria</taxon>
        <taxon>Moraxellales</taxon>
        <taxon>Moraxellaceae</taxon>
        <taxon>Moraxella</taxon>
    </lineage>
</organism>
<dbReference type="InterPro" id="IPR036565">
    <property type="entry name" value="Mur-like_cat_sf"/>
</dbReference>
<keyword evidence="1" id="KW-0436">Ligase</keyword>
<sequence>MKKNYSPQSQPVYSLMAEKLIKSLRNKKITAASHPLSGYWLLSATDGEKRAKTVSFQTALIEPADLAARLKKMANKFELPLKWLRLEWVTTSQETTWQALQQEFKKYKRNYFRSGIAFEGKKEPWLLCSEMELNAHACLYQGVNVAVAQVNEKNLQAYIKARHGSSQMPDFAGNMKVLTFMTDGVFVDLAANESHRLSTTSRQHGRREMPPLDAENSRPIITELTAYLGNQVKADGRYEYGHFPVFGRTIGTYNTLRHASSTYALIEGYEFCRTQNTGDLPTLKSQIDAALEDLIQAFIRHYPNGLAYVVEINDEIKLGANAVAILALVKYIQVFADSPNNARYQALAEALAEGIAAMQQPDGGFVHILSAADLSVVAKSRVIYYDGEAAFGLMRLYGLTQNQRWLDIVVKAFDYFIAAGHNTAHDHWLSYCSNELVQHYPDEKYFRFAVDNVKGYTNFIEKRITTFPTLLELSMAFHKMLLKLDEFPQFAHVLDGFDVADFYRALHTRANYLLNGIFFPEMAMFYKLPSTILWGGFIRHHAFRVRIDDVEHYLSGLVAYHQLLSDKRYPKSAQKQDKSLVSAECSLTAAGVAAATEGRWVAEPSADWQASGVAIHPAGFKPGCLLVARGKNMDKGFLPLPAVRSFISKGAAGVVTDDVATYRDLGVPVLQVANVRQATLDLGAWARKHFSGRVVGITGSAGKTTTVAMMTAALKSSKRAGQTIGSANLPIGTAWNMASLPSDLDYWVLEMAIGDMATNSKIARPDIALITNIAPAHLEYHNDVETIAVKKSRIFDAMDTGSHAVICRDIAQFDLIAEKAAARGLNIVSYGESENADLRLLSYENGMALVTVGEEQLSLRLKTTGRHMALNALAVLAVARIEKLPLAEVVQALADFEAVDGRGNVFAAESSGHTVMVYNEAYNANPLSMKAAIEAFAGHAVSADAKVLVVGDMLELGADTESYHRTVVEQIATLPIHRVVLVGKEMGKHAEWLSAQDKAVFVAADKNAAATHLSKIAKKGDHIFLKASNGIGLHSLFASK</sequence>
<evidence type="ECO:0000256" key="3">
    <source>
        <dbReference type="ARBA" id="ARBA00022840"/>
    </source>
</evidence>
<dbReference type="SUPFAM" id="SSF53244">
    <property type="entry name" value="MurD-like peptide ligases, peptide-binding domain"/>
    <property type="match status" value="1"/>
</dbReference>
<dbReference type="EMBL" id="MUYV01000001">
    <property type="protein sequence ID" value="OOS26854.1"/>
    <property type="molecule type" value="Genomic_DNA"/>
</dbReference>
<protein>
    <recommendedName>
        <fullName evidence="8">UDP-N-acetylmuramoyl-tripeptide--D-alanyl-D-alanine ligase</fullName>
    </recommendedName>
</protein>
<keyword evidence="3" id="KW-0067">ATP-binding</keyword>
<feature type="domain" description="Mur ligase C-terminal" evidence="4">
    <location>
        <begin position="913"/>
        <end position="1028"/>
    </location>
</feature>
<name>A0A1T0CWX3_9GAMM</name>
<feature type="domain" description="Mur ligase central" evidence="5">
    <location>
        <begin position="697"/>
        <end position="879"/>
    </location>
</feature>
<evidence type="ECO:0000256" key="1">
    <source>
        <dbReference type="ARBA" id="ARBA00022598"/>
    </source>
</evidence>
<evidence type="ECO:0000256" key="2">
    <source>
        <dbReference type="ARBA" id="ARBA00022741"/>
    </source>
</evidence>
<dbReference type="Pfam" id="PF02875">
    <property type="entry name" value="Mur_ligase_C"/>
    <property type="match status" value="1"/>
</dbReference>
<dbReference type="Gene3D" id="3.90.190.20">
    <property type="entry name" value="Mur ligase, C-terminal domain"/>
    <property type="match status" value="1"/>
</dbReference>
<dbReference type="GO" id="GO:0016881">
    <property type="term" value="F:acid-amino acid ligase activity"/>
    <property type="evidence" value="ECO:0007669"/>
    <property type="project" value="InterPro"/>
</dbReference>
<dbReference type="Proteomes" id="UP000190683">
    <property type="component" value="Unassembled WGS sequence"/>
</dbReference>
<dbReference type="AlphaFoldDB" id="A0A1T0CWX3"/>